<dbReference type="AlphaFoldDB" id="Q7WX15"/>
<feature type="region of interest" description="Disordered" evidence="2">
    <location>
        <begin position="88"/>
        <end position="141"/>
    </location>
</feature>
<dbReference type="SMART" id="SM00477">
    <property type="entry name" value="NUC"/>
    <property type="match status" value="1"/>
</dbReference>
<evidence type="ECO:0000259" key="3">
    <source>
        <dbReference type="SMART" id="SM00477"/>
    </source>
</evidence>
<feature type="domain" description="DNA/RNA non-specific endonuclease/pyrophosphatase/phosphodiesterase" evidence="4">
    <location>
        <begin position="67"/>
        <end position="252"/>
    </location>
</feature>
<dbReference type="Gene3D" id="3.40.570.10">
    <property type="entry name" value="Extracellular Endonuclease, subunit A"/>
    <property type="match status" value="1"/>
</dbReference>
<keyword evidence="6" id="KW-1185">Reference proteome</keyword>
<dbReference type="GO" id="GO:0046872">
    <property type="term" value="F:metal ion binding"/>
    <property type="evidence" value="ECO:0007669"/>
    <property type="project" value="UniProtKB-KW"/>
</dbReference>
<dbReference type="InterPro" id="IPR044925">
    <property type="entry name" value="His-Me_finger_sf"/>
</dbReference>
<keyword evidence="5" id="KW-0255">Endonuclease</keyword>
<accession>Q7WX15</accession>
<keyword evidence="5" id="KW-0540">Nuclease</keyword>
<keyword evidence="5" id="KW-0614">Plasmid</keyword>
<evidence type="ECO:0000256" key="1">
    <source>
        <dbReference type="PIRSR" id="PIRSR640255-2"/>
    </source>
</evidence>
<keyword evidence="5" id="KW-0378">Hydrolase</keyword>
<dbReference type="GO" id="GO:0004519">
    <property type="term" value="F:endonuclease activity"/>
    <property type="evidence" value="ECO:0007669"/>
    <property type="project" value="UniProtKB-KW"/>
</dbReference>
<dbReference type="EMBL" id="AY305378">
    <property type="protein sequence ID" value="AAP86076.1"/>
    <property type="molecule type" value="Genomic_DNA"/>
</dbReference>
<dbReference type="PANTHER" id="PTHR13966">
    <property type="entry name" value="ENDONUCLEASE RELATED"/>
    <property type="match status" value="1"/>
</dbReference>
<evidence type="ECO:0000256" key="2">
    <source>
        <dbReference type="SAM" id="MobiDB-lite"/>
    </source>
</evidence>
<dbReference type="eggNOG" id="COG1864">
    <property type="taxonomic scope" value="Bacteria"/>
</dbReference>
<dbReference type="InterPro" id="IPR001604">
    <property type="entry name" value="Endo_G_ENPP1-like_dom"/>
</dbReference>
<proteinExistence type="predicted"/>
<evidence type="ECO:0000259" key="4">
    <source>
        <dbReference type="SMART" id="SM00892"/>
    </source>
</evidence>
<evidence type="ECO:0000313" key="5">
    <source>
        <dbReference type="EMBL" id="AAP86076.1"/>
    </source>
</evidence>
<feature type="compositionally biased region" description="Low complexity" evidence="2">
    <location>
        <begin position="98"/>
        <end position="113"/>
    </location>
</feature>
<dbReference type="HOGENOM" id="CLU_884856_0_0_4"/>
<feature type="region of interest" description="Disordered" evidence="2">
    <location>
        <begin position="1"/>
        <end position="61"/>
    </location>
</feature>
<dbReference type="GO" id="GO:0003676">
    <property type="term" value="F:nucleic acid binding"/>
    <property type="evidence" value="ECO:0007669"/>
    <property type="project" value="InterPro"/>
</dbReference>
<dbReference type="Pfam" id="PF01223">
    <property type="entry name" value="Endonuclease_NS"/>
    <property type="match status" value="1"/>
</dbReference>
<reference evidence="5 6" key="1">
    <citation type="journal article" date="2003" name="J. Mol. Biol.">
        <title>Complete nucleotide sequence of pHG1: a Ralstonia eutropha H16 megaplasmid encoding key enzymes of H(2)-based lithoautotrophy and anaerobiosis.</title>
        <authorList>
            <person name="Schwartz E."/>
            <person name="Henne A."/>
            <person name="Cramm R."/>
            <person name="Eitinger T."/>
            <person name="Friedrich B."/>
            <person name="Gottschalk G."/>
        </authorList>
    </citation>
    <scope>NUCLEOTIDE SEQUENCE [LARGE SCALE GENOMIC DNA]</scope>
    <source>
        <strain evidence="6">ATCC 17699 / DSM 428 / KCTC 22496 / NCIMB 10442 / H16 / Stanier 337</strain>
        <plasmid evidence="5 6">megaplasmid pHG1</plasmid>
    </source>
</reference>
<dbReference type="InterPro" id="IPR044929">
    <property type="entry name" value="DNA/RNA_non-sp_Endonuclease_sf"/>
</dbReference>
<geneLocation type="plasmid" evidence="5 6">
    <name>megaplasmid pHG1</name>
</geneLocation>
<dbReference type="SMART" id="SM00892">
    <property type="entry name" value="Endonuclease_NS"/>
    <property type="match status" value="1"/>
</dbReference>
<name>Q7WX15_CUPNH</name>
<feature type="domain" description="ENPP1-3/EXOG-like endonuclease/phosphodiesterase" evidence="3">
    <location>
        <begin position="86"/>
        <end position="252"/>
    </location>
</feature>
<dbReference type="Proteomes" id="UP000008210">
    <property type="component" value="Plasmid megaplasmid pHG1"/>
</dbReference>
<organism evidence="5 6">
    <name type="scientific">Cupriavidus necator (strain ATCC 17699 / DSM 428 / KCTC 22496 / NCIMB 10442 / H16 / Stanier 337)</name>
    <name type="common">Ralstonia eutropha</name>
    <dbReference type="NCBI Taxonomy" id="381666"/>
    <lineage>
        <taxon>Bacteria</taxon>
        <taxon>Pseudomonadati</taxon>
        <taxon>Pseudomonadota</taxon>
        <taxon>Betaproteobacteria</taxon>
        <taxon>Burkholderiales</taxon>
        <taxon>Burkholderiaceae</taxon>
        <taxon>Cupriavidus</taxon>
    </lineage>
</organism>
<sequence length="314" mass="33491">MPSGGQAEGVSTSTEFPSDDPPASRSSRSLPCIPHGKRTGHGTGLCSRPAYGPTHDSTSGPHAVAVLPRLRRSLFEPDTHRAVVCRASHAGGRRRRAQAATRQRLLRRGATARSRPRQAGRLPTRIGHGSRAPSGDFPDKASQAESFSLANVIPQHSVSNRRTWSHIETSTRRLARQHGAIQVVTGPAFVGTPRTLGHVHIPDFIWKAIHVPGIGAAVYLVRNDATPAYSVISVAELRHFAGIDPFPTLPKAMNATAMDLPLPTPHPGEKAARRVAFAWLASGEAAAASRATEPLHQAIRDASAILSLALAHAR</sequence>
<protein>
    <submittedName>
        <fullName evidence="5">Putative endonuclease</fullName>
    </submittedName>
</protein>
<feature type="compositionally biased region" description="Low complexity" evidence="2">
    <location>
        <begin position="21"/>
        <end position="31"/>
    </location>
</feature>
<dbReference type="InterPro" id="IPR020821">
    <property type="entry name" value="ENPP1-3/EXOG-like_nuc-like"/>
</dbReference>
<feature type="binding site" evidence="1">
    <location>
        <position position="160"/>
    </location>
    <ligand>
        <name>Mg(2+)</name>
        <dbReference type="ChEBI" id="CHEBI:18420"/>
        <note>catalytic</note>
    </ligand>
</feature>
<keyword evidence="1" id="KW-0479">Metal-binding</keyword>
<gene>
    <name evidence="5" type="ordered locus">PHG327</name>
</gene>
<dbReference type="KEGG" id="reh:PHG327"/>
<dbReference type="SUPFAM" id="SSF54060">
    <property type="entry name" value="His-Me finger endonucleases"/>
    <property type="match status" value="1"/>
</dbReference>
<dbReference type="PANTHER" id="PTHR13966:SF5">
    <property type="entry name" value="ENDONUCLEASE G, MITOCHONDRIAL"/>
    <property type="match status" value="1"/>
</dbReference>
<dbReference type="InterPro" id="IPR040255">
    <property type="entry name" value="Non-specific_endonuclease"/>
</dbReference>
<evidence type="ECO:0000313" key="6">
    <source>
        <dbReference type="Proteomes" id="UP000008210"/>
    </source>
</evidence>
<dbReference type="GO" id="GO:0016787">
    <property type="term" value="F:hydrolase activity"/>
    <property type="evidence" value="ECO:0007669"/>
    <property type="project" value="InterPro"/>
</dbReference>